<comment type="caution">
    <text evidence="1">The sequence shown here is derived from an EMBL/GenBank/DDBJ whole genome shotgun (WGS) entry which is preliminary data.</text>
</comment>
<evidence type="ECO:0000313" key="2">
    <source>
        <dbReference type="Proteomes" id="UP000824112"/>
    </source>
</evidence>
<dbReference type="EMBL" id="DVNA01000209">
    <property type="protein sequence ID" value="HIU55970.1"/>
    <property type="molecule type" value="Genomic_DNA"/>
</dbReference>
<reference evidence="1" key="1">
    <citation type="submission" date="2020-10" db="EMBL/GenBank/DDBJ databases">
        <authorList>
            <person name="Gilroy R."/>
        </authorList>
    </citation>
    <scope>NUCLEOTIDE SEQUENCE</scope>
    <source>
        <strain evidence="1">CHK158-818</strain>
    </source>
</reference>
<dbReference type="AlphaFoldDB" id="A0A9D1SDC8"/>
<reference evidence="1" key="2">
    <citation type="journal article" date="2021" name="PeerJ">
        <title>Extensive microbial diversity within the chicken gut microbiome revealed by metagenomics and culture.</title>
        <authorList>
            <person name="Gilroy R."/>
            <person name="Ravi A."/>
            <person name="Getino M."/>
            <person name="Pursley I."/>
            <person name="Horton D.L."/>
            <person name="Alikhan N.F."/>
            <person name="Baker D."/>
            <person name="Gharbi K."/>
            <person name="Hall N."/>
            <person name="Watson M."/>
            <person name="Adriaenssens E.M."/>
            <person name="Foster-Nyarko E."/>
            <person name="Jarju S."/>
            <person name="Secka A."/>
            <person name="Antonio M."/>
            <person name="Oren A."/>
            <person name="Chaudhuri R.R."/>
            <person name="La Ragione R."/>
            <person name="Hildebrand F."/>
            <person name="Pallen M.J."/>
        </authorList>
    </citation>
    <scope>NUCLEOTIDE SEQUENCE</scope>
    <source>
        <strain evidence="1">CHK158-818</strain>
    </source>
</reference>
<dbReference type="Proteomes" id="UP000824112">
    <property type="component" value="Unassembled WGS sequence"/>
</dbReference>
<accession>A0A9D1SDC8</accession>
<evidence type="ECO:0000313" key="1">
    <source>
        <dbReference type="EMBL" id="HIU55970.1"/>
    </source>
</evidence>
<name>A0A9D1SDC8_9BACT</name>
<proteinExistence type="predicted"/>
<organism evidence="1 2">
    <name type="scientific">Candidatus Gallibacteroides avistercoris</name>
    <dbReference type="NCBI Taxonomy" id="2840833"/>
    <lineage>
        <taxon>Bacteria</taxon>
        <taxon>Pseudomonadati</taxon>
        <taxon>Bacteroidota</taxon>
        <taxon>Bacteroidia</taxon>
        <taxon>Bacteroidales</taxon>
        <taxon>Bacteroidaceae</taxon>
        <taxon>Bacteroidaceae incertae sedis</taxon>
        <taxon>Candidatus Gallibacteroides</taxon>
    </lineage>
</organism>
<protein>
    <submittedName>
        <fullName evidence="1">Uncharacterized protein</fullName>
    </submittedName>
</protein>
<sequence>MKRSIIFLVGMFFSFVWVQDTSAKDKNTRKNRICLGENTIIRKQLKTASIFSNAIVYTEQQGYFGDYDAELFHPSNPFPSVKLVAPGEKDKKKTKEDHIFSKDKEMLIWLNYGNTSNYLDKLAWDSEKSVEDMRTQATYMPQEYARKVFNADTVLTYSINLEGKKLNEKYNHHKAILMYSKPHKTYLLLHCFLTDEGLENFDSKYLKDIEKMFRFKE</sequence>
<gene>
    <name evidence="1" type="ORF">IAB03_09230</name>
</gene>